<proteinExistence type="inferred from homology"/>
<reference evidence="9 10" key="1">
    <citation type="submission" date="2019-03" db="EMBL/GenBank/DDBJ databases">
        <title>Sequencing 25 genomes of Wallemia mellicola.</title>
        <authorList>
            <person name="Gostincar C."/>
        </authorList>
    </citation>
    <scope>NUCLEOTIDE SEQUENCE [LARGE SCALE GENOMIC DNA]</scope>
    <source>
        <strain evidence="8 9">EXF-1262</strain>
        <strain evidence="7 10">EXF-6152</strain>
    </source>
</reference>
<organism evidence="7 10">
    <name type="scientific">Wallemia mellicola</name>
    <dbReference type="NCBI Taxonomy" id="1708541"/>
    <lineage>
        <taxon>Eukaryota</taxon>
        <taxon>Fungi</taxon>
        <taxon>Dikarya</taxon>
        <taxon>Basidiomycota</taxon>
        <taxon>Wallemiomycotina</taxon>
        <taxon>Wallemiomycetes</taxon>
        <taxon>Wallemiales</taxon>
        <taxon>Wallemiaceae</taxon>
        <taxon>Wallemia</taxon>
    </lineage>
</organism>
<dbReference type="Pfam" id="PF00566">
    <property type="entry name" value="RabGAP-TBC"/>
    <property type="match status" value="1"/>
</dbReference>
<keyword evidence="4" id="KW-0131">Cell cycle</keyword>
<dbReference type="PANTHER" id="PTHR22957">
    <property type="entry name" value="TBC1 DOMAIN FAMILY MEMBER GTPASE-ACTIVATING PROTEIN"/>
    <property type="match status" value="1"/>
</dbReference>
<evidence type="ECO:0000256" key="5">
    <source>
        <dbReference type="ARBA" id="ARBA00061049"/>
    </source>
</evidence>
<evidence type="ECO:0000256" key="2">
    <source>
        <dbReference type="ARBA" id="ARBA00022490"/>
    </source>
</evidence>
<dbReference type="SMART" id="SM00164">
    <property type="entry name" value="TBC"/>
    <property type="match status" value="1"/>
</dbReference>
<comment type="subcellular location">
    <subcellularLocation>
        <location evidence="1">Cytoplasm</location>
        <location evidence="1">Cytoskeleton</location>
    </subcellularLocation>
</comment>
<dbReference type="FunFam" id="1.10.8.270:FF:000035">
    <property type="entry name" value="Cell cycle arrest protein BUB2"/>
    <property type="match status" value="1"/>
</dbReference>
<evidence type="ECO:0000259" key="6">
    <source>
        <dbReference type="PROSITE" id="PS50086"/>
    </source>
</evidence>
<comment type="similarity">
    <text evidence="5">Belongs to the BUB2 family.</text>
</comment>
<accession>A0A4T0PDM7</accession>
<dbReference type="Gene3D" id="1.10.8.270">
    <property type="entry name" value="putative rabgap domain of human tbc1 domain family member 14 like domains"/>
    <property type="match status" value="1"/>
</dbReference>
<evidence type="ECO:0000256" key="4">
    <source>
        <dbReference type="ARBA" id="ARBA00023306"/>
    </source>
</evidence>
<sequence length="354" mass="40412">MSPSTPSSSTKERKKYNELLNSVKLTERISDIEIEEKLKKLRRLIVLYGIPTSTPNLRPLVWKLLLKVHDLDSHQYLKLVSKGRSSVADKIRNDASRTLKSDVEFQRIVGESKLIRLLDAFAWRTEEKSDGESLYVQGMNVLAAPFLYVQPTELEAFNCFSRFIELTCPLYVLPTLEGVHRGLRLVDKCLQIVDNKLYSHLRRHNLTAEIYAFPCLCRFPLTNTSDKFTAVLTLSACTPPLDQVLCLWDFLLAFGPHMNVLCVIAQVLLMRDDLLSSSSPMKLLRMFPPLDAQPIISIAVTLVRDIPEDVSVVANKYLGIPLTTLRYTMIWLDIVLTHGKTIRNVTCRKYTRTM</sequence>
<evidence type="ECO:0000256" key="3">
    <source>
        <dbReference type="ARBA" id="ARBA00023212"/>
    </source>
</evidence>
<dbReference type="Proteomes" id="UP000307169">
    <property type="component" value="Unassembled WGS sequence"/>
</dbReference>
<dbReference type="InterPro" id="IPR035969">
    <property type="entry name" value="Rab-GAP_TBC_sf"/>
</dbReference>
<dbReference type="EMBL" id="SPRH01000069">
    <property type="protein sequence ID" value="TIB96179.1"/>
    <property type="molecule type" value="Genomic_DNA"/>
</dbReference>
<dbReference type="AlphaFoldDB" id="A0A4T0PDM7"/>
<dbReference type="Gene3D" id="1.10.472.80">
    <property type="entry name" value="Ypt/Rab-GAP domain of gyp1p, domain 3"/>
    <property type="match status" value="1"/>
</dbReference>
<protein>
    <submittedName>
        <fullName evidence="7">TBC-domain-containing protein</fullName>
    </submittedName>
</protein>
<name>A0A4T0PDM7_9BASI</name>
<dbReference type="Proteomes" id="UP000310685">
    <property type="component" value="Unassembled WGS sequence"/>
</dbReference>
<dbReference type="SUPFAM" id="SSF47923">
    <property type="entry name" value="Ypt/Rab-GAP domain of gyp1p"/>
    <property type="match status" value="2"/>
</dbReference>
<feature type="domain" description="Rab-GAP TBC" evidence="6">
    <location>
        <begin position="52"/>
        <end position="255"/>
    </location>
</feature>
<keyword evidence="3" id="KW-0206">Cytoskeleton</keyword>
<evidence type="ECO:0000313" key="9">
    <source>
        <dbReference type="Proteomes" id="UP000307169"/>
    </source>
</evidence>
<evidence type="ECO:0000313" key="8">
    <source>
        <dbReference type="EMBL" id="TIB96179.1"/>
    </source>
</evidence>
<keyword evidence="2" id="KW-0963">Cytoplasm</keyword>
<dbReference type="GO" id="GO:0005096">
    <property type="term" value="F:GTPase activator activity"/>
    <property type="evidence" value="ECO:0007669"/>
    <property type="project" value="TreeGrafter"/>
</dbReference>
<evidence type="ECO:0000256" key="1">
    <source>
        <dbReference type="ARBA" id="ARBA00004245"/>
    </source>
</evidence>
<evidence type="ECO:0000313" key="10">
    <source>
        <dbReference type="Proteomes" id="UP000310685"/>
    </source>
</evidence>
<dbReference type="GO" id="GO:0005856">
    <property type="term" value="C:cytoskeleton"/>
    <property type="evidence" value="ECO:0007669"/>
    <property type="project" value="UniProtKB-SubCell"/>
</dbReference>
<comment type="caution">
    <text evidence="7">The sequence shown here is derived from an EMBL/GenBank/DDBJ whole genome shotgun (WGS) entry which is preliminary data.</text>
</comment>
<dbReference type="PANTHER" id="PTHR22957:SF263">
    <property type="entry name" value="MITOTIC CHECK POINT PROTEIN BUB2"/>
    <property type="match status" value="1"/>
</dbReference>
<dbReference type="PROSITE" id="PS50086">
    <property type="entry name" value="TBC_RABGAP"/>
    <property type="match status" value="1"/>
</dbReference>
<evidence type="ECO:0000313" key="7">
    <source>
        <dbReference type="EMBL" id="TIB75066.1"/>
    </source>
</evidence>
<dbReference type="InterPro" id="IPR000195">
    <property type="entry name" value="Rab-GAP-TBC_dom"/>
</dbReference>
<dbReference type="EMBL" id="SPRC01000066">
    <property type="protein sequence ID" value="TIB75066.1"/>
    <property type="molecule type" value="Genomic_DNA"/>
</dbReference>
<gene>
    <name evidence="8" type="ORF">E3Q17_03959</name>
    <name evidence="7" type="ORF">E3Q22_04046</name>
</gene>